<dbReference type="RefSeq" id="WP_307263916.1">
    <property type="nucleotide sequence ID" value="NZ_JAUSVL010000001.1"/>
</dbReference>
<reference evidence="3" key="1">
    <citation type="submission" date="2023-07" db="EMBL/GenBank/DDBJ databases">
        <title>Genomic Encyclopedia of Type Strains, Phase IV (KMG-IV): sequencing the most valuable type-strain genomes for metagenomic binning, comparative biology and taxonomic classification.</title>
        <authorList>
            <person name="Goeker M."/>
        </authorList>
    </citation>
    <scope>NUCLEOTIDE SEQUENCE</scope>
    <source>
        <strain evidence="3">DSM 24202</strain>
    </source>
</reference>
<dbReference type="PANTHER" id="PTHR30093">
    <property type="entry name" value="GENERAL SECRETION PATHWAY PROTEIN G"/>
    <property type="match status" value="1"/>
</dbReference>
<dbReference type="Pfam" id="PF07596">
    <property type="entry name" value="SBP_bac_10"/>
    <property type="match status" value="1"/>
</dbReference>
<evidence type="ECO:0000256" key="1">
    <source>
        <dbReference type="SAM" id="Phobius"/>
    </source>
</evidence>
<dbReference type="SUPFAM" id="SSF54523">
    <property type="entry name" value="Pili subunits"/>
    <property type="match status" value="1"/>
</dbReference>
<dbReference type="InterPro" id="IPR045584">
    <property type="entry name" value="Pilin-like"/>
</dbReference>
<dbReference type="InterPro" id="IPR012902">
    <property type="entry name" value="N_methyl_site"/>
</dbReference>
<keyword evidence="4" id="KW-1185">Reference proteome</keyword>
<dbReference type="AlphaFoldDB" id="A0AAE4AQ86"/>
<evidence type="ECO:0000313" key="3">
    <source>
        <dbReference type="EMBL" id="MDQ0291310.1"/>
    </source>
</evidence>
<organism evidence="3 4">
    <name type="scientific">Oligosphaera ethanolica</name>
    <dbReference type="NCBI Taxonomy" id="760260"/>
    <lineage>
        <taxon>Bacteria</taxon>
        <taxon>Pseudomonadati</taxon>
        <taxon>Lentisphaerota</taxon>
        <taxon>Oligosphaeria</taxon>
        <taxon>Oligosphaerales</taxon>
        <taxon>Oligosphaeraceae</taxon>
        <taxon>Oligosphaera</taxon>
    </lineage>
</organism>
<dbReference type="EMBL" id="JAUSVL010000001">
    <property type="protein sequence ID" value="MDQ0291310.1"/>
    <property type="molecule type" value="Genomic_DNA"/>
</dbReference>
<gene>
    <name evidence="3" type="ORF">J3R75_003417</name>
</gene>
<proteinExistence type="predicted"/>
<dbReference type="PANTHER" id="PTHR30093:SF2">
    <property type="entry name" value="TYPE II SECRETION SYSTEM PROTEIN H"/>
    <property type="match status" value="1"/>
</dbReference>
<evidence type="ECO:0000259" key="2">
    <source>
        <dbReference type="Pfam" id="PF07596"/>
    </source>
</evidence>
<accession>A0AAE4AQ86</accession>
<dbReference type="Gene3D" id="3.30.700.10">
    <property type="entry name" value="Glycoprotein, Type 4 Pilin"/>
    <property type="match status" value="1"/>
</dbReference>
<dbReference type="InterPro" id="IPR011453">
    <property type="entry name" value="DUF1559"/>
</dbReference>
<sequence length="244" mass="27377">MKKTDFTLIELLVVIAIIAILAAMLLPALSKAREKARAISCTNNLKQIGVATMHYADENDGYLSMYNKYGFWAPYILGGGKTWNYIEPGYRDIVKCPSMEYSDSWSDSQKCLYTYGAFYANNYAIPSSLKTSAVIPGWSTANFICTKAIKSFSKTLFLADSREQDQDRMHCVLQVSTDDPITRGISDNHNGRMNILLHDGHAECLRPGEFKNAYLEMFAAQEQTGVNSKLRYISALTRQPAPCY</sequence>
<protein>
    <submittedName>
        <fullName evidence="3">Prepilin-type N-terminal cleavage/methylation domain-containing protein/prepilin-type processing-associated H-X9-DG protein</fullName>
    </submittedName>
</protein>
<dbReference type="NCBIfam" id="TIGR02532">
    <property type="entry name" value="IV_pilin_GFxxxE"/>
    <property type="match status" value="1"/>
</dbReference>
<dbReference type="Proteomes" id="UP001238163">
    <property type="component" value="Unassembled WGS sequence"/>
</dbReference>
<feature type="domain" description="DUF1559" evidence="2">
    <location>
        <begin position="31"/>
        <end position="57"/>
    </location>
</feature>
<keyword evidence="1" id="KW-1133">Transmembrane helix</keyword>
<name>A0AAE4AQ86_9BACT</name>
<keyword evidence="1" id="KW-0472">Membrane</keyword>
<comment type="caution">
    <text evidence="3">The sequence shown here is derived from an EMBL/GenBank/DDBJ whole genome shotgun (WGS) entry which is preliminary data.</text>
</comment>
<feature type="transmembrane region" description="Helical" evidence="1">
    <location>
        <begin position="6"/>
        <end position="29"/>
    </location>
</feature>
<keyword evidence="1" id="KW-0812">Transmembrane</keyword>
<evidence type="ECO:0000313" key="4">
    <source>
        <dbReference type="Proteomes" id="UP001238163"/>
    </source>
</evidence>